<gene>
    <name evidence="2" type="ORF">EI684_07035</name>
</gene>
<evidence type="ECO:0000313" key="3">
    <source>
        <dbReference type="Proteomes" id="UP000280307"/>
    </source>
</evidence>
<name>A0A426U3Q2_9CHLR</name>
<feature type="region of interest" description="Disordered" evidence="1">
    <location>
        <begin position="194"/>
        <end position="215"/>
    </location>
</feature>
<accession>A0A426U3Q2</accession>
<protein>
    <submittedName>
        <fullName evidence="2">Uncharacterized protein</fullName>
    </submittedName>
</protein>
<proteinExistence type="predicted"/>
<evidence type="ECO:0000256" key="1">
    <source>
        <dbReference type="SAM" id="MobiDB-lite"/>
    </source>
</evidence>
<comment type="caution">
    <text evidence="2">The sequence shown here is derived from an EMBL/GenBank/DDBJ whole genome shotgun (WGS) entry which is preliminary data.</text>
</comment>
<dbReference type="EMBL" id="RSAS01000271">
    <property type="protein sequence ID" value="RRR74473.1"/>
    <property type="molecule type" value="Genomic_DNA"/>
</dbReference>
<sequence length="215" mass="24854">MGDSEISLLCQRLYARHKRAFDLINKQIEVRTERRRSLLYQLVHQSQSPSFAVESGVKGGMYTRFLPSDWDRAALRGGKGWTKSKRILLFEFVNHPDSLRLALCIGPGPQERRHPIYELAAAHEPPFNRTHQGLHPKYHWLFWRQILTSEQIVASTDAELEQEIRRHWAEFLHNDLPAIDTLLRTIPWIWQSKSAPAAPPTTDLADEEADLSLSE</sequence>
<evidence type="ECO:0000313" key="2">
    <source>
        <dbReference type="EMBL" id="RRR74473.1"/>
    </source>
</evidence>
<dbReference type="Proteomes" id="UP000280307">
    <property type="component" value="Unassembled WGS sequence"/>
</dbReference>
<organism evidence="2 3">
    <name type="scientific">Candidatus Viridilinea halotolerans</name>
    <dbReference type="NCBI Taxonomy" id="2491704"/>
    <lineage>
        <taxon>Bacteria</taxon>
        <taxon>Bacillati</taxon>
        <taxon>Chloroflexota</taxon>
        <taxon>Chloroflexia</taxon>
        <taxon>Chloroflexales</taxon>
        <taxon>Chloroflexineae</taxon>
        <taxon>Oscillochloridaceae</taxon>
        <taxon>Candidatus Viridilinea</taxon>
    </lineage>
</organism>
<dbReference type="AlphaFoldDB" id="A0A426U3Q2"/>
<feature type="compositionally biased region" description="Acidic residues" evidence="1">
    <location>
        <begin position="204"/>
        <end position="215"/>
    </location>
</feature>
<reference evidence="2 3" key="1">
    <citation type="submission" date="2018-12" db="EMBL/GenBank/DDBJ databases">
        <title>Genome Sequence of Candidatus Viridilinea halotolerans isolated from saline sulfide-rich spring.</title>
        <authorList>
            <person name="Grouzdev D.S."/>
            <person name="Burganskaya E.I."/>
            <person name="Krutkina M.S."/>
            <person name="Sukhacheva M.V."/>
            <person name="Gorlenko V.M."/>
        </authorList>
    </citation>
    <scope>NUCLEOTIDE SEQUENCE [LARGE SCALE GENOMIC DNA]</scope>
    <source>
        <strain evidence="2">Chok-6</strain>
    </source>
</reference>